<reference evidence="3" key="1">
    <citation type="submission" date="2021-02" db="EMBL/GenBank/DDBJ databases">
        <authorList>
            <person name="Nowell W R."/>
        </authorList>
    </citation>
    <scope>NUCLEOTIDE SEQUENCE</scope>
</reference>
<dbReference type="PANTHER" id="PTHR45641:SF1">
    <property type="entry name" value="AAA+ ATPASE DOMAIN-CONTAINING PROTEIN"/>
    <property type="match status" value="1"/>
</dbReference>
<comment type="caution">
    <text evidence="3">The sequence shown here is derived from an EMBL/GenBank/DDBJ whole genome shotgun (WGS) entry which is preliminary data.</text>
</comment>
<dbReference type="Pfam" id="PF13374">
    <property type="entry name" value="TPR_10"/>
    <property type="match status" value="1"/>
</dbReference>
<dbReference type="SUPFAM" id="SSF48452">
    <property type="entry name" value="TPR-like"/>
    <property type="match status" value="1"/>
</dbReference>
<protein>
    <submittedName>
        <fullName evidence="3">Uncharacterized protein</fullName>
    </submittedName>
</protein>
<keyword evidence="4" id="KW-1185">Reference proteome</keyword>
<dbReference type="AlphaFoldDB" id="A0A814EC34"/>
<keyword evidence="2" id="KW-0802">TPR repeat</keyword>
<dbReference type="Proteomes" id="UP000663828">
    <property type="component" value="Unassembled WGS sequence"/>
</dbReference>
<evidence type="ECO:0000256" key="1">
    <source>
        <dbReference type="ARBA" id="ARBA00022737"/>
    </source>
</evidence>
<keyword evidence="1" id="KW-0677">Repeat</keyword>
<evidence type="ECO:0000313" key="4">
    <source>
        <dbReference type="Proteomes" id="UP000663828"/>
    </source>
</evidence>
<dbReference type="Pfam" id="PF13424">
    <property type="entry name" value="TPR_12"/>
    <property type="match status" value="1"/>
</dbReference>
<proteinExistence type="predicted"/>
<sequence length="151" mass="17343">MGNYSSALSSYITALAIREEVLPPIHVDLAAFFNNIGVLYHSIVTSNDHIAAVHHDMNNCATAFFYYEETLPIRQASVLPTHPDLATSYHNIGWIYRNKKNYWEVLASYQKVLKIRLTSLFPAHPHLALFYDNIGDHRKVLDRYNQVLAIR</sequence>
<organism evidence="3 4">
    <name type="scientific">Adineta ricciae</name>
    <name type="common">Rotifer</name>
    <dbReference type="NCBI Taxonomy" id="249248"/>
    <lineage>
        <taxon>Eukaryota</taxon>
        <taxon>Metazoa</taxon>
        <taxon>Spiralia</taxon>
        <taxon>Gnathifera</taxon>
        <taxon>Rotifera</taxon>
        <taxon>Eurotatoria</taxon>
        <taxon>Bdelloidea</taxon>
        <taxon>Adinetida</taxon>
        <taxon>Adinetidae</taxon>
        <taxon>Adineta</taxon>
    </lineage>
</organism>
<gene>
    <name evidence="3" type="ORF">XAT740_LOCUS11488</name>
</gene>
<accession>A0A814EC34</accession>
<evidence type="ECO:0000256" key="2">
    <source>
        <dbReference type="ARBA" id="ARBA00022803"/>
    </source>
</evidence>
<dbReference type="InterPro" id="IPR011990">
    <property type="entry name" value="TPR-like_helical_dom_sf"/>
</dbReference>
<dbReference type="PANTHER" id="PTHR45641">
    <property type="entry name" value="TETRATRICOPEPTIDE REPEAT PROTEIN (AFU_ORTHOLOGUE AFUA_6G03870)"/>
    <property type="match status" value="1"/>
</dbReference>
<dbReference type="EMBL" id="CAJNOR010000631">
    <property type="protein sequence ID" value="CAF0967485.1"/>
    <property type="molecule type" value="Genomic_DNA"/>
</dbReference>
<evidence type="ECO:0000313" key="3">
    <source>
        <dbReference type="EMBL" id="CAF0967485.1"/>
    </source>
</evidence>
<dbReference type="Gene3D" id="1.25.40.10">
    <property type="entry name" value="Tetratricopeptide repeat domain"/>
    <property type="match status" value="1"/>
</dbReference>
<name>A0A814EC34_ADIRI</name>